<feature type="transmembrane region" description="Helical" evidence="7">
    <location>
        <begin position="12"/>
        <end position="31"/>
    </location>
</feature>
<evidence type="ECO:0000313" key="10">
    <source>
        <dbReference type="EMBL" id="KAG8370495.1"/>
    </source>
</evidence>
<evidence type="ECO:0000256" key="7">
    <source>
        <dbReference type="SAM" id="Phobius"/>
    </source>
</evidence>
<dbReference type="PANTHER" id="PTHR32285:SF241">
    <property type="entry name" value="PROTEIN TRICHOME BIREFRINGENCE-LIKE 4"/>
    <property type="match status" value="1"/>
</dbReference>
<dbReference type="InterPro" id="IPR026057">
    <property type="entry name" value="TBL_C"/>
</dbReference>
<evidence type="ECO:0000256" key="5">
    <source>
        <dbReference type="ARBA" id="ARBA00022989"/>
    </source>
</evidence>
<keyword evidence="6 7" id="KW-0472">Membrane</keyword>
<evidence type="ECO:0000256" key="2">
    <source>
        <dbReference type="ARBA" id="ARBA00007727"/>
    </source>
</evidence>
<feature type="domain" description="Trichome birefringence-like C-terminal" evidence="8">
    <location>
        <begin position="132"/>
        <end position="395"/>
    </location>
</feature>
<comment type="subcellular location">
    <subcellularLocation>
        <location evidence="1">Membrane</location>
        <topology evidence="1">Single-pass membrane protein</topology>
    </subcellularLocation>
</comment>
<evidence type="ECO:0008006" key="12">
    <source>
        <dbReference type="Google" id="ProtNLM"/>
    </source>
</evidence>
<organism evidence="10 11">
    <name type="scientific">Buddleja alternifolia</name>
    <dbReference type="NCBI Taxonomy" id="168488"/>
    <lineage>
        <taxon>Eukaryota</taxon>
        <taxon>Viridiplantae</taxon>
        <taxon>Streptophyta</taxon>
        <taxon>Embryophyta</taxon>
        <taxon>Tracheophyta</taxon>
        <taxon>Spermatophyta</taxon>
        <taxon>Magnoliopsida</taxon>
        <taxon>eudicotyledons</taxon>
        <taxon>Gunneridae</taxon>
        <taxon>Pentapetalae</taxon>
        <taxon>asterids</taxon>
        <taxon>lamiids</taxon>
        <taxon>Lamiales</taxon>
        <taxon>Scrophulariaceae</taxon>
        <taxon>Buddlejeae</taxon>
        <taxon>Buddleja</taxon>
    </lineage>
</organism>
<sequence length="404" mass="46487">MDSLKNFSESRAHYYFTILFTLILIFFFFSASNDTSPVVSYTTSLPPSHPHPNNLSPFSSQVLSGASLASKVHNNFDSCDIFDGQWVVDEGSSPVYEPGSCPFIDDAFNCFKNGRPDSDYLRLKWKPHGCEIPRFDGVKMMKMLSGKRMVFVGDSLNRNMWESLVCALRESLVDKKNVFEDFNCSIDFIRSPFLVQEWKFSDKAGTRRETLRLDMMEGSYNKYHDADIIVFNTGHWWTHQKTFKGKYYFQEGNHVYSKLEVADAYKKALKTWAKWVDANVNSSRTQVFFRGYSASHFKGGQWNSGGSCDGETKPITNETQLSPYPWMMRALESVLSKMKTRVVYLNITKMTDYRKDGHPSIFRQSASERMNGIIQDCSHWCLPGVPDTWNQLLYAILSRKKFNG</sequence>
<keyword evidence="3 7" id="KW-0812">Transmembrane</keyword>
<keyword evidence="5 7" id="KW-1133">Transmembrane helix</keyword>
<feature type="domain" description="Trichome birefringence-like N-terminal" evidence="9">
    <location>
        <begin position="78"/>
        <end position="131"/>
    </location>
</feature>
<evidence type="ECO:0000259" key="8">
    <source>
        <dbReference type="Pfam" id="PF13839"/>
    </source>
</evidence>
<dbReference type="EMBL" id="WHWC01000014">
    <property type="protein sequence ID" value="KAG8370495.1"/>
    <property type="molecule type" value="Genomic_DNA"/>
</dbReference>
<proteinExistence type="inferred from homology"/>
<dbReference type="Proteomes" id="UP000826271">
    <property type="component" value="Unassembled WGS sequence"/>
</dbReference>
<evidence type="ECO:0000256" key="4">
    <source>
        <dbReference type="ARBA" id="ARBA00022968"/>
    </source>
</evidence>
<dbReference type="GO" id="GO:0005794">
    <property type="term" value="C:Golgi apparatus"/>
    <property type="evidence" value="ECO:0007669"/>
    <property type="project" value="TreeGrafter"/>
</dbReference>
<comment type="similarity">
    <text evidence="2">Belongs to the PC-esterase family. TBL subfamily.</text>
</comment>
<evidence type="ECO:0000259" key="9">
    <source>
        <dbReference type="Pfam" id="PF14416"/>
    </source>
</evidence>
<evidence type="ECO:0000313" key="11">
    <source>
        <dbReference type="Proteomes" id="UP000826271"/>
    </source>
</evidence>
<reference evidence="10" key="1">
    <citation type="submission" date="2019-10" db="EMBL/GenBank/DDBJ databases">
        <authorList>
            <person name="Zhang R."/>
            <person name="Pan Y."/>
            <person name="Wang J."/>
            <person name="Ma R."/>
            <person name="Yu S."/>
        </authorList>
    </citation>
    <scope>NUCLEOTIDE SEQUENCE</scope>
    <source>
        <strain evidence="10">LA-IB0</strain>
        <tissue evidence="10">Leaf</tissue>
    </source>
</reference>
<accession>A0AAV6WU09</accession>
<dbReference type="GO" id="GO:0016413">
    <property type="term" value="F:O-acetyltransferase activity"/>
    <property type="evidence" value="ECO:0007669"/>
    <property type="project" value="InterPro"/>
</dbReference>
<evidence type="ECO:0000256" key="3">
    <source>
        <dbReference type="ARBA" id="ARBA00022692"/>
    </source>
</evidence>
<dbReference type="AlphaFoldDB" id="A0AAV6WU09"/>
<protein>
    <recommendedName>
        <fullName evidence="12">Trichome birefringence-like N-terminal domain-containing protein</fullName>
    </recommendedName>
</protein>
<dbReference type="InterPro" id="IPR029962">
    <property type="entry name" value="TBL"/>
</dbReference>
<comment type="caution">
    <text evidence="10">The sequence shown here is derived from an EMBL/GenBank/DDBJ whole genome shotgun (WGS) entry which is preliminary data.</text>
</comment>
<evidence type="ECO:0000256" key="6">
    <source>
        <dbReference type="ARBA" id="ARBA00023136"/>
    </source>
</evidence>
<evidence type="ECO:0000256" key="1">
    <source>
        <dbReference type="ARBA" id="ARBA00004167"/>
    </source>
</evidence>
<dbReference type="Pfam" id="PF13839">
    <property type="entry name" value="PC-Esterase"/>
    <property type="match status" value="1"/>
</dbReference>
<dbReference type="PANTHER" id="PTHR32285">
    <property type="entry name" value="PROTEIN TRICHOME BIREFRINGENCE-LIKE 9-RELATED"/>
    <property type="match status" value="1"/>
</dbReference>
<dbReference type="GO" id="GO:0016020">
    <property type="term" value="C:membrane"/>
    <property type="evidence" value="ECO:0007669"/>
    <property type="project" value="UniProtKB-SubCell"/>
</dbReference>
<dbReference type="Pfam" id="PF14416">
    <property type="entry name" value="PMR5N"/>
    <property type="match status" value="1"/>
</dbReference>
<dbReference type="InterPro" id="IPR025846">
    <property type="entry name" value="TBL_N"/>
</dbReference>
<name>A0AAV6WU09_9LAMI</name>
<gene>
    <name evidence="10" type="ORF">BUALT_Bualt14G0122800</name>
</gene>
<keyword evidence="4" id="KW-0735">Signal-anchor</keyword>
<keyword evidence="11" id="KW-1185">Reference proteome</keyword>